<dbReference type="EMBL" id="JADGJW010001221">
    <property type="protein sequence ID" value="KAJ3205248.1"/>
    <property type="molecule type" value="Genomic_DNA"/>
</dbReference>
<reference evidence="1" key="1">
    <citation type="submission" date="2020-05" db="EMBL/GenBank/DDBJ databases">
        <title>Phylogenomic resolution of chytrid fungi.</title>
        <authorList>
            <person name="Stajich J.E."/>
            <person name="Amses K."/>
            <person name="Simmons R."/>
            <person name="Seto K."/>
            <person name="Myers J."/>
            <person name="Bonds A."/>
            <person name="Quandt C.A."/>
            <person name="Barry K."/>
            <person name="Liu P."/>
            <person name="Grigoriev I."/>
            <person name="Longcore J.E."/>
            <person name="James T.Y."/>
        </authorList>
    </citation>
    <scope>NUCLEOTIDE SEQUENCE</scope>
    <source>
        <strain evidence="1">JEL0476</strain>
    </source>
</reference>
<gene>
    <name evidence="1" type="ORF">HK099_000889</name>
</gene>
<accession>A0AAD5TW70</accession>
<evidence type="ECO:0000313" key="1">
    <source>
        <dbReference type="EMBL" id="KAJ3205248.1"/>
    </source>
</evidence>
<proteinExistence type="predicted"/>
<dbReference type="Proteomes" id="UP001211065">
    <property type="component" value="Unassembled WGS sequence"/>
</dbReference>
<name>A0AAD5TW70_9FUNG</name>
<keyword evidence="2" id="KW-1185">Reference proteome</keyword>
<dbReference type="AlphaFoldDB" id="A0AAD5TW70"/>
<evidence type="ECO:0000313" key="2">
    <source>
        <dbReference type="Proteomes" id="UP001211065"/>
    </source>
</evidence>
<protein>
    <submittedName>
        <fullName evidence="1">Uncharacterized protein</fullName>
    </submittedName>
</protein>
<feature type="non-terminal residue" evidence="1">
    <location>
        <position position="59"/>
    </location>
</feature>
<organism evidence="1 2">
    <name type="scientific">Clydaea vesicula</name>
    <dbReference type="NCBI Taxonomy" id="447962"/>
    <lineage>
        <taxon>Eukaryota</taxon>
        <taxon>Fungi</taxon>
        <taxon>Fungi incertae sedis</taxon>
        <taxon>Chytridiomycota</taxon>
        <taxon>Chytridiomycota incertae sedis</taxon>
        <taxon>Chytridiomycetes</taxon>
        <taxon>Lobulomycetales</taxon>
        <taxon>Lobulomycetaceae</taxon>
        <taxon>Clydaea</taxon>
    </lineage>
</organism>
<comment type="caution">
    <text evidence="1">The sequence shown here is derived from an EMBL/GenBank/DDBJ whole genome shotgun (WGS) entry which is preliminary data.</text>
</comment>
<sequence>MEKEKIGKNFVTLEPNVIKNLHCNEPPLQVAKSSFNFNQLHSINPSLSYPDQPKFEYVR</sequence>